<feature type="domain" description="Fatty acid desaturase" evidence="2">
    <location>
        <begin position="82"/>
        <end position="321"/>
    </location>
</feature>
<name>A0A6G4WBW5_9HYPH</name>
<dbReference type="AlphaFoldDB" id="A0A6G4WBW5"/>
<dbReference type="GO" id="GO:0016020">
    <property type="term" value="C:membrane"/>
    <property type="evidence" value="ECO:0007669"/>
    <property type="project" value="TreeGrafter"/>
</dbReference>
<feature type="transmembrane region" description="Helical" evidence="1">
    <location>
        <begin position="63"/>
        <end position="96"/>
    </location>
</feature>
<gene>
    <name evidence="3" type="ORF">G6N73_12915</name>
</gene>
<dbReference type="CDD" id="cd03511">
    <property type="entry name" value="Rhizopine-oxygenase-like"/>
    <property type="match status" value="1"/>
</dbReference>
<keyword evidence="4" id="KW-1185">Reference proteome</keyword>
<evidence type="ECO:0000313" key="3">
    <source>
        <dbReference type="EMBL" id="NGO52074.1"/>
    </source>
</evidence>
<dbReference type="GO" id="GO:0008610">
    <property type="term" value="P:lipid biosynthetic process"/>
    <property type="evidence" value="ECO:0007669"/>
    <property type="project" value="UniProtKB-ARBA"/>
</dbReference>
<dbReference type="GO" id="GO:0016717">
    <property type="term" value="F:oxidoreductase activity, acting on paired donors, with oxidation of a pair of donors resulting in the reduction of molecular oxygen to two molecules of water"/>
    <property type="evidence" value="ECO:0007669"/>
    <property type="project" value="TreeGrafter"/>
</dbReference>
<feature type="transmembrane region" description="Helical" evidence="1">
    <location>
        <begin position="215"/>
        <end position="239"/>
    </location>
</feature>
<dbReference type="InterPro" id="IPR012171">
    <property type="entry name" value="Fatty_acid_desaturase"/>
</dbReference>
<dbReference type="InterPro" id="IPR005804">
    <property type="entry name" value="FA_desaturase_dom"/>
</dbReference>
<dbReference type="Proteomes" id="UP001642900">
    <property type="component" value="Unassembled WGS sequence"/>
</dbReference>
<evidence type="ECO:0000259" key="2">
    <source>
        <dbReference type="Pfam" id="PF00487"/>
    </source>
</evidence>
<dbReference type="InterPro" id="IPR039393">
    <property type="entry name" value="Rhizopine-oxygenase-like"/>
</dbReference>
<evidence type="ECO:0000313" key="4">
    <source>
        <dbReference type="Proteomes" id="UP001642900"/>
    </source>
</evidence>
<protein>
    <submittedName>
        <fullName evidence="3">Fatty acid desaturase family protein</fullName>
    </submittedName>
</protein>
<keyword evidence="1" id="KW-0472">Membrane</keyword>
<keyword evidence="1" id="KW-0812">Transmembrane</keyword>
<sequence>MSATAAAGDYRPTKRDYSLIGRDAQRAVETGLAAAAWYHTAIPRKQMKELMKREDGPAIRDTIIWLGALIAGGAGGAYFWGSWWCVPFFFICGVLYGSATDSRWHECGHGTAFKTQWMNDAVYQVACFMIMRNPVTWRWSHTRHHTDTVIVGRDPEIAVMRPPDLLRLVLNCFGIVDVWHAMVDMLRNTAGRLSAAEQTFIPEMEQPKAILVARIWTAIYFATIALALYLGSLLPLMLVGLPRLYGAWHHVMTGLLQHGGLADNVTDHRLNSRSVLMNPVSRFIYWNMNYHVEHHMFPMVPYHALPKLHELIKHDLPATSPSILAGYREMLPAFLRQLRNEDYFIKRELPPTARPYREEFHAETRVAAE</sequence>
<dbReference type="RefSeq" id="WP_165028135.1">
    <property type="nucleotide sequence ID" value="NZ_JAAKZF010000014.1"/>
</dbReference>
<dbReference type="Pfam" id="PF00487">
    <property type="entry name" value="FA_desaturase"/>
    <property type="match status" value="1"/>
</dbReference>
<keyword evidence="1" id="KW-1133">Transmembrane helix</keyword>
<dbReference type="PANTHER" id="PTHR19353">
    <property type="entry name" value="FATTY ACID DESATURASE 2"/>
    <property type="match status" value="1"/>
</dbReference>
<accession>A0A6G4WBW5</accession>
<proteinExistence type="predicted"/>
<reference evidence="3 4" key="1">
    <citation type="submission" date="2020-02" db="EMBL/GenBank/DDBJ databases">
        <title>Genome sequence of strain CCNWXJ40-4.</title>
        <authorList>
            <person name="Gao J."/>
            <person name="Sun J."/>
        </authorList>
    </citation>
    <scope>NUCLEOTIDE SEQUENCE [LARGE SCALE GENOMIC DNA]</scope>
    <source>
        <strain evidence="3 4">CCNWXJ 40-4</strain>
    </source>
</reference>
<organism evidence="3 4">
    <name type="scientific">Allomesorhizobium camelthorni</name>
    <dbReference type="NCBI Taxonomy" id="475069"/>
    <lineage>
        <taxon>Bacteria</taxon>
        <taxon>Pseudomonadati</taxon>
        <taxon>Pseudomonadota</taxon>
        <taxon>Alphaproteobacteria</taxon>
        <taxon>Hyphomicrobiales</taxon>
        <taxon>Phyllobacteriaceae</taxon>
        <taxon>Allomesorhizobium</taxon>
    </lineage>
</organism>
<evidence type="ECO:0000256" key="1">
    <source>
        <dbReference type="SAM" id="Phobius"/>
    </source>
</evidence>
<dbReference type="PANTHER" id="PTHR19353:SF19">
    <property type="entry name" value="DELTA(5) FATTY ACID DESATURASE C-RELATED"/>
    <property type="match status" value="1"/>
</dbReference>
<comment type="caution">
    <text evidence="3">The sequence shown here is derived from an EMBL/GenBank/DDBJ whole genome shotgun (WGS) entry which is preliminary data.</text>
</comment>
<dbReference type="EMBL" id="JAAKZF010000014">
    <property type="protein sequence ID" value="NGO52074.1"/>
    <property type="molecule type" value="Genomic_DNA"/>
</dbReference>